<keyword evidence="3" id="KW-0808">Transferase</keyword>
<dbReference type="PANTHER" id="PTHR30582">
    <property type="entry name" value="L,D-TRANSPEPTIDASE"/>
    <property type="match status" value="1"/>
</dbReference>
<feature type="domain" description="L,D-TPase catalytic" evidence="11">
    <location>
        <begin position="39"/>
        <end position="163"/>
    </location>
</feature>
<dbReference type="InterPro" id="IPR050979">
    <property type="entry name" value="LD-transpeptidase"/>
</dbReference>
<keyword evidence="10" id="KW-0732">Signal</keyword>
<dbReference type="InterPro" id="IPR036582">
    <property type="entry name" value="Mao_N_sf"/>
</dbReference>
<dbReference type="EMBL" id="JACXIZ010000074">
    <property type="protein sequence ID" value="MBD2848557.1"/>
    <property type="molecule type" value="Genomic_DNA"/>
</dbReference>
<dbReference type="GO" id="GO:0008360">
    <property type="term" value="P:regulation of cell shape"/>
    <property type="evidence" value="ECO:0007669"/>
    <property type="project" value="UniProtKB-UniRule"/>
</dbReference>
<dbReference type="GO" id="GO:0071972">
    <property type="term" value="F:peptidoglycan L,D-transpeptidase activity"/>
    <property type="evidence" value="ECO:0007669"/>
    <property type="project" value="TreeGrafter"/>
</dbReference>
<comment type="caution">
    <text evidence="12">The sequence shown here is derived from an EMBL/GenBank/DDBJ whole genome shotgun (WGS) entry which is preliminary data.</text>
</comment>
<evidence type="ECO:0000256" key="1">
    <source>
        <dbReference type="ARBA" id="ARBA00004752"/>
    </source>
</evidence>
<dbReference type="SUPFAM" id="SSF55383">
    <property type="entry name" value="Copper amine oxidase, domain N"/>
    <property type="match status" value="1"/>
</dbReference>
<feature type="chain" id="PRO_5039324205" evidence="10">
    <location>
        <begin position="23"/>
        <end position="302"/>
    </location>
</feature>
<keyword evidence="6 9" id="KW-0573">Peptidoglycan synthesis</keyword>
<evidence type="ECO:0000256" key="10">
    <source>
        <dbReference type="SAM" id="SignalP"/>
    </source>
</evidence>
<sequence>MRQLGRQTARLVLALAVLLTCAAGLHGGDAAAARKAQGQLIIVNKQSNELAFFEDGEVIRTFSVATGKTEELTPDGTFTIVNKIKNRPYYTDNIPGGDPKNPLGDRWLGLDVNGTPGNTYAIHGNNNESSIGKYVSAGCIRMHNEEVRWLYDRIQVDTPVIVTTTSLSMEGIAEKYGYEVGVSEFTGTLLVNGREPKLNNSILLVNDRIFIPMRECFTLLGATIRWSQADRTVTAIAGDRTIVHRPGSDTAKVNGEKVAMTPSRYEGYSVMVPLRDVARLTGYGVRWDNATKTVTLTSPRAK</sequence>
<evidence type="ECO:0000259" key="11">
    <source>
        <dbReference type="PROSITE" id="PS52029"/>
    </source>
</evidence>
<dbReference type="RefSeq" id="WP_190921651.1">
    <property type="nucleotide sequence ID" value="NZ_JACXIZ010000074.1"/>
</dbReference>
<dbReference type="PANTHER" id="PTHR30582:SF4">
    <property type="entry name" value="L,D-TRANSPEPTIDASE YQJB-RELATED"/>
    <property type="match status" value="1"/>
</dbReference>
<keyword evidence="13" id="KW-1185">Reference proteome</keyword>
<dbReference type="Gene3D" id="2.40.440.10">
    <property type="entry name" value="L,D-transpeptidase catalytic domain-like"/>
    <property type="match status" value="1"/>
</dbReference>
<evidence type="ECO:0000313" key="13">
    <source>
        <dbReference type="Proteomes" id="UP000621560"/>
    </source>
</evidence>
<feature type="signal peptide" evidence="10">
    <location>
        <begin position="1"/>
        <end position="22"/>
    </location>
</feature>
<keyword evidence="7 9" id="KW-0961">Cell wall biogenesis/degradation</keyword>
<feature type="active site" description="Nucleophile" evidence="9">
    <location>
        <position position="139"/>
    </location>
</feature>
<dbReference type="SUPFAM" id="SSF141523">
    <property type="entry name" value="L,D-transpeptidase catalytic domain-like"/>
    <property type="match status" value="1"/>
</dbReference>
<gene>
    <name evidence="12" type="ORF">IDH44_25545</name>
</gene>
<evidence type="ECO:0000256" key="3">
    <source>
        <dbReference type="ARBA" id="ARBA00022679"/>
    </source>
</evidence>
<dbReference type="CDD" id="cd16913">
    <property type="entry name" value="YkuD_like"/>
    <property type="match status" value="1"/>
</dbReference>
<organism evidence="12 13">
    <name type="scientific">Paenibacillus sabuli</name>
    <dbReference type="NCBI Taxonomy" id="2772509"/>
    <lineage>
        <taxon>Bacteria</taxon>
        <taxon>Bacillati</taxon>
        <taxon>Bacillota</taxon>
        <taxon>Bacilli</taxon>
        <taxon>Bacillales</taxon>
        <taxon>Paenibacillaceae</taxon>
        <taxon>Paenibacillus</taxon>
    </lineage>
</organism>
<dbReference type="Proteomes" id="UP000621560">
    <property type="component" value="Unassembled WGS sequence"/>
</dbReference>
<reference evidence="12" key="1">
    <citation type="submission" date="2020-09" db="EMBL/GenBank/DDBJ databases">
        <title>A novel bacterium of genus Paenibacillus, isolated from South China Sea.</title>
        <authorList>
            <person name="Huang H."/>
            <person name="Mo K."/>
            <person name="Hu Y."/>
        </authorList>
    </citation>
    <scope>NUCLEOTIDE SEQUENCE</scope>
    <source>
        <strain evidence="12">IB182496</strain>
    </source>
</reference>
<evidence type="ECO:0000256" key="9">
    <source>
        <dbReference type="PROSITE-ProRule" id="PRU01373"/>
    </source>
</evidence>
<dbReference type="Pfam" id="PF07833">
    <property type="entry name" value="Cu_amine_oxidN1"/>
    <property type="match status" value="1"/>
</dbReference>
<accession>A0A927BY82</accession>
<dbReference type="InterPro" id="IPR012854">
    <property type="entry name" value="Cu_amine_oxidase-like_N"/>
</dbReference>
<evidence type="ECO:0000256" key="2">
    <source>
        <dbReference type="ARBA" id="ARBA00005992"/>
    </source>
</evidence>
<dbReference type="InterPro" id="IPR038063">
    <property type="entry name" value="Transpep_catalytic_dom"/>
</dbReference>
<protein>
    <submittedName>
        <fullName evidence="12">L,D-transpeptidase family protein</fullName>
    </submittedName>
</protein>
<keyword evidence="5 9" id="KW-0133">Cell shape</keyword>
<dbReference type="InterPro" id="IPR005490">
    <property type="entry name" value="LD_TPept_cat_dom"/>
</dbReference>
<dbReference type="PROSITE" id="PS52029">
    <property type="entry name" value="LD_TPASE"/>
    <property type="match status" value="1"/>
</dbReference>
<dbReference type="Pfam" id="PF03734">
    <property type="entry name" value="YkuD"/>
    <property type="match status" value="1"/>
</dbReference>
<comment type="similarity">
    <text evidence="2">Belongs to the YkuD family.</text>
</comment>
<evidence type="ECO:0000256" key="8">
    <source>
        <dbReference type="ARBA" id="ARBA00060592"/>
    </source>
</evidence>
<dbReference type="GO" id="GO:0071555">
    <property type="term" value="P:cell wall organization"/>
    <property type="evidence" value="ECO:0007669"/>
    <property type="project" value="UniProtKB-UniRule"/>
</dbReference>
<dbReference type="GO" id="GO:0016740">
    <property type="term" value="F:transferase activity"/>
    <property type="evidence" value="ECO:0007669"/>
    <property type="project" value="UniProtKB-KW"/>
</dbReference>
<feature type="active site" description="Proton donor/acceptor" evidence="9">
    <location>
        <position position="123"/>
    </location>
</feature>
<name>A0A927BY82_9BACL</name>
<dbReference type="FunFam" id="2.40.440.10:FF:000003">
    <property type="entry name" value="L,D-transpeptidase YciB"/>
    <property type="match status" value="1"/>
</dbReference>
<evidence type="ECO:0000313" key="12">
    <source>
        <dbReference type="EMBL" id="MBD2848557.1"/>
    </source>
</evidence>
<proteinExistence type="inferred from homology"/>
<comment type="pathway">
    <text evidence="8">Glycan biosynthesis.</text>
</comment>
<evidence type="ECO:0000256" key="6">
    <source>
        <dbReference type="ARBA" id="ARBA00022984"/>
    </source>
</evidence>
<evidence type="ECO:0000256" key="4">
    <source>
        <dbReference type="ARBA" id="ARBA00022801"/>
    </source>
</evidence>
<dbReference type="Gene3D" id="3.30.457.10">
    <property type="entry name" value="Copper amine oxidase-like, N-terminal domain"/>
    <property type="match status" value="1"/>
</dbReference>
<evidence type="ECO:0000256" key="5">
    <source>
        <dbReference type="ARBA" id="ARBA00022960"/>
    </source>
</evidence>
<dbReference type="GO" id="GO:0005576">
    <property type="term" value="C:extracellular region"/>
    <property type="evidence" value="ECO:0007669"/>
    <property type="project" value="TreeGrafter"/>
</dbReference>
<dbReference type="GO" id="GO:0018104">
    <property type="term" value="P:peptidoglycan-protein cross-linking"/>
    <property type="evidence" value="ECO:0007669"/>
    <property type="project" value="TreeGrafter"/>
</dbReference>
<comment type="pathway">
    <text evidence="1 9">Cell wall biogenesis; peptidoglycan biosynthesis.</text>
</comment>
<evidence type="ECO:0000256" key="7">
    <source>
        <dbReference type="ARBA" id="ARBA00023316"/>
    </source>
</evidence>
<dbReference type="AlphaFoldDB" id="A0A927BY82"/>
<keyword evidence="4" id="KW-0378">Hydrolase</keyword>